<proteinExistence type="inferred from homology"/>
<dbReference type="InterPro" id="IPR050166">
    <property type="entry name" value="ABC_transporter_ATP-bind"/>
</dbReference>
<comment type="caution">
    <text evidence="6">The sequence shown here is derived from an EMBL/GenBank/DDBJ whole genome shotgun (WGS) entry which is preliminary data.</text>
</comment>
<dbReference type="PANTHER" id="PTHR42788:SF13">
    <property type="entry name" value="ALIPHATIC SULFONATES IMPORT ATP-BINDING PROTEIN SSUB"/>
    <property type="match status" value="1"/>
</dbReference>
<dbReference type="Pfam" id="PF00005">
    <property type="entry name" value="ABC_tran"/>
    <property type="match status" value="1"/>
</dbReference>
<gene>
    <name evidence="6" type="ORF">ACFOW6_01755</name>
</gene>
<sequence length="254" mass="28585">MELENVDKVYPSPKGAVHALQGIDLEIPSEQFLSLLGPSGCGKSTILKLVASLEPLSGGNLRIKGAPVNGAPQGMGVVFQRDILLDWRDILSNVLITAEFKKLDVKSYRERARQLLEMFGLSGFEDRHPWELSGGMRQRAAICRALLDDPELLLMDEPFGALDAMTRDELNFELQRMWLESRKTVLFITHSITEAVYLSDRVALMSRNPGRIAEVIDIDLPRPRPLSIRETSEFGKYTAHIRDFFSDLGVFKQE</sequence>
<dbReference type="PROSITE" id="PS50893">
    <property type="entry name" value="ABC_TRANSPORTER_2"/>
    <property type="match status" value="1"/>
</dbReference>
<dbReference type="Gene3D" id="3.40.50.300">
    <property type="entry name" value="P-loop containing nucleotide triphosphate hydrolases"/>
    <property type="match status" value="1"/>
</dbReference>
<evidence type="ECO:0000256" key="3">
    <source>
        <dbReference type="ARBA" id="ARBA00022741"/>
    </source>
</evidence>
<dbReference type="SUPFAM" id="SSF52540">
    <property type="entry name" value="P-loop containing nucleoside triphosphate hydrolases"/>
    <property type="match status" value="1"/>
</dbReference>
<accession>A0ABV8UG52</accession>
<feature type="domain" description="ABC transporter" evidence="5">
    <location>
        <begin position="1"/>
        <end position="232"/>
    </location>
</feature>
<evidence type="ECO:0000256" key="4">
    <source>
        <dbReference type="ARBA" id="ARBA00022840"/>
    </source>
</evidence>
<dbReference type="InterPro" id="IPR017871">
    <property type="entry name" value="ABC_transporter-like_CS"/>
</dbReference>
<reference evidence="7" key="1">
    <citation type="journal article" date="2019" name="Int. J. Syst. Evol. Microbiol.">
        <title>The Global Catalogue of Microorganisms (GCM) 10K type strain sequencing project: providing services to taxonomists for standard genome sequencing and annotation.</title>
        <authorList>
            <consortium name="The Broad Institute Genomics Platform"/>
            <consortium name="The Broad Institute Genome Sequencing Center for Infectious Disease"/>
            <person name="Wu L."/>
            <person name="Ma J."/>
        </authorList>
    </citation>
    <scope>NUCLEOTIDE SEQUENCE [LARGE SCALE GENOMIC DNA]</scope>
    <source>
        <strain evidence="7">CECT 8472</strain>
    </source>
</reference>
<keyword evidence="2" id="KW-0813">Transport</keyword>
<dbReference type="PROSITE" id="PS00211">
    <property type="entry name" value="ABC_TRANSPORTER_1"/>
    <property type="match status" value="1"/>
</dbReference>
<keyword evidence="4 6" id="KW-0067">ATP-binding</keyword>
<keyword evidence="3" id="KW-0547">Nucleotide-binding</keyword>
<evidence type="ECO:0000256" key="1">
    <source>
        <dbReference type="ARBA" id="ARBA00005417"/>
    </source>
</evidence>
<protein>
    <submittedName>
        <fullName evidence="6">ABC transporter ATP-binding protein</fullName>
    </submittedName>
</protein>
<dbReference type="SMART" id="SM00382">
    <property type="entry name" value="AAA"/>
    <property type="match status" value="1"/>
</dbReference>
<dbReference type="Proteomes" id="UP001595799">
    <property type="component" value="Unassembled WGS sequence"/>
</dbReference>
<name>A0ABV8UG52_9PROT</name>
<dbReference type="GO" id="GO:0005524">
    <property type="term" value="F:ATP binding"/>
    <property type="evidence" value="ECO:0007669"/>
    <property type="project" value="UniProtKB-KW"/>
</dbReference>
<dbReference type="InterPro" id="IPR027417">
    <property type="entry name" value="P-loop_NTPase"/>
</dbReference>
<organism evidence="6 7">
    <name type="scientific">Fodinicurvata halophila</name>
    <dbReference type="NCBI Taxonomy" id="1419723"/>
    <lineage>
        <taxon>Bacteria</taxon>
        <taxon>Pseudomonadati</taxon>
        <taxon>Pseudomonadota</taxon>
        <taxon>Alphaproteobacteria</taxon>
        <taxon>Rhodospirillales</taxon>
        <taxon>Rhodovibrionaceae</taxon>
        <taxon>Fodinicurvata</taxon>
    </lineage>
</organism>
<evidence type="ECO:0000313" key="6">
    <source>
        <dbReference type="EMBL" id="MFC4350259.1"/>
    </source>
</evidence>
<dbReference type="CDD" id="cd03293">
    <property type="entry name" value="ABC_NrtD_SsuB_transporters"/>
    <property type="match status" value="1"/>
</dbReference>
<dbReference type="RefSeq" id="WP_382420525.1">
    <property type="nucleotide sequence ID" value="NZ_JBHSCW010000001.1"/>
</dbReference>
<evidence type="ECO:0000259" key="5">
    <source>
        <dbReference type="PROSITE" id="PS50893"/>
    </source>
</evidence>
<dbReference type="EMBL" id="JBHSCW010000001">
    <property type="protein sequence ID" value="MFC4350259.1"/>
    <property type="molecule type" value="Genomic_DNA"/>
</dbReference>
<dbReference type="InterPro" id="IPR003593">
    <property type="entry name" value="AAA+_ATPase"/>
</dbReference>
<evidence type="ECO:0000313" key="7">
    <source>
        <dbReference type="Proteomes" id="UP001595799"/>
    </source>
</evidence>
<keyword evidence="7" id="KW-1185">Reference proteome</keyword>
<dbReference type="InterPro" id="IPR003439">
    <property type="entry name" value="ABC_transporter-like_ATP-bd"/>
</dbReference>
<comment type="similarity">
    <text evidence="1">Belongs to the ABC transporter superfamily.</text>
</comment>
<dbReference type="PANTHER" id="PTHR42788">
    <property type="entry name" value="TAURINE IMPORT ATP-BINDING PROTEIN-RELATED"/>
    <property type="match status" value="1"/>
</dbReference>
<evidence type="ECO:0000256" key="2">
    <source>
        <dbReference type="ARBA" id="ARBA00022448"/>
    </source>
</evidence>